<dbReference type="PRINTS" id="PR00598">
    <property type="entry name" value="HTHMARR"/>
</dbReference>
<dbReference type="InterPro" id="IPR000835">
    <property type="entry name" value="HTH_MarR-typ"/>
</dbReference>
<keyword evidence="2" id="KW-0238">DNA-binding</keyword>
<dbReference type="OrthoDB" id="5243957at2"/>
<reference evidence="5" key="1">
    <citation type="submission" date="2021-04" db="EMBL/GenBank/DDBJ databases">
        <title>Dactylosporangium aurantiacum NRRL B-8018 full assembly.</title>
        <authorList>
            <person name="Hartkoorn R.C."/>
            <person name="Beaudoing E."/>
            <person name="Hot D."/>
        </authorList>
    </citation>
    <scope>NUCLEOTIDE SEQUENCE</scope>
    <source>
        <strain evidence="5">NRRL B-8018</strain>
    </source>
</reference>
<dbReference type="KEGG" id="daur:Daura_15490"/>
<evidence type="ECO:0000256" key="1">
    <source>
        <dbReference type="ARBA" id="ARBA00023015"/>
    </source>
</evidence>
<proteinExistence type="predicted"/>
<name>A0A9Q9MQC0_9ACTN</name>
<protein>
    <submittedName>
        <fullName evidence="5">MarR family transcriptional regulator</fullName>
    </submittedName>
</protein>
<dbReference type="PROSITE" id="PS01117">
    <property type="entry name" value="HTH_MARR_1"/>
    <property type="match status" value="1"/>
</dbReference>
<dbReference type="AlphaFoldDB" id="A0A9Q9MQC0"/>
<keyword evidence="3" id="KW-0804">Transcription</keyword>
<dbReference type="InterPro" id="IPR036388">
    <property type="entry name" value="WH-like_DNA-bd_sf"/>
</dbReference>
<dbReference type="PROSITE" id="PS00519">
    <property type="entry name" value="HTH_ASNC_1"/>
    <property type="match status" value="1"/>
</dbReference>
<gene>
    <name evidence="5" type="ORF">Daura_15490</name>
</gene>
<dbReference type="InterPro" id="IPR023187">
    <property type="entry name" value="Tscrpt_reg_MarR-type_CS"/>
</dbReference>
<evidence type="ECO:0000256" key="2">
    <source>
        <dbReference type="ARBA" id="ARBA00023125"/>
    </source>
</evidence>
<dbReference type="CDD" id="cd00090">
    <property type="entry name" value="HTH_ARSR"/>
    <property type="match status" value="1"/>
</dbReference>
<accession>A0A9Q9MQC0</accession>
<dbReference type="PANTHER" id="PTHR42756:SF1">
    <property type="entry name" value="TRANSCRIPTIONAL REPRESSOR OF EMRAB OPERON"/>
    <property type="match status" value="1"/>
</dbReference>
<feature type="domain" description="HTH marR-type" evidence="4">
    <location>
        <begin position="23"/>
        <end position="158"/>
    </location>
</feature>
<dbReference type="PANTHER" id="PTHR42756">
    <property type="entry name" value="TRANSCRIPTIONAL REGULATOR, MARR"/>
    <property type="match status" value="1"/>
</dbReference>
<evidence type="ECO:0000256" key="3">
    <source>
        <dbReference type="ARBA" id="ARBA00023163"/>
    </source>
</evidence>
<keyword evidence="1" id="KW-0805">Transcription regulation</keyword>
<dbReference type="Proteomes" id="UP001058003">
    <property type="component" value="Chromosome"/>
</dbReference>
<dbReference type="Gene3D" id="1.10.10.10">
    <property type="entry name" value="Winged helix-like DNA-binding domain superfamily/Winged helix DNA-binding domain"/>
    <property type="match status" value="1"/>
</dbReference>
<dbReference type="EMBL" id="CP073767">
    <property type="protein sequence ID" value="UWZ57432.1"/>
    <property type="molecule type" value="Genomic_DNA"/>
</dbReference>
<dbReference type="RefSeq" id="WP_033360306.1">
    <property type="nucleotide sequence ID" value="NZ_CP073767.1"/>
</dbReference>
<dbReference type="InterPro" id="IPR011991">
    <property type="entry name" value="ArsR-like_HTH"/>
</dbReference>
<organism evidence="5 6">
    <name type="scientific">Dactylosporangium aurantiacum</name>
    <dbReference type="NCBI Taxonomy" id="35754"/>
    <lineage>
        <taxon>Bacteria</taxon>
        <taxon>Bacillati</taxon>
        <taxon>Actinomycetota</taxon>
        <taxon>Actinomycetes</taxon>
        <taxon>Micromonosporales</taxon>
        <taxon>Micromonosporaceae</taxon>
        <taxon>Dactylosporangium</taxon>
    </lineage>
</organism>
<dbReference type="Pfam" id="PF12802">
    <property type="entry name" value="MarR_2"/>
    <property type="match status" value="1"/>
</dbReference>
<evidence type="ECO:0000313" key="5">
    <source>
        <dbReference type="EMBL" id="UWZ57432.1"/>
    </source>
</evidence>
<evidence type="ECO:0000313" key="6">
    <source>
        <dbReference type="Proteomes" id="UP001058003"/>
    </source>
</evidence>
<dbReference type="GO" id="GO:0003677">
    <property type="term" value="F:DNA binding"/>
    <property type="evidence" value="ECO:0007669"/>
    <property type="project" value="UniProtKB-KW"/>
</dbReference>
<evidence type="ECO:0000259" key="4">
    <source>
        <dbReference type="PROSITE" id="PS50995"/>
    </source>
</evidence>
<dbReference type="SUPFAM" id="SSF46785">
    <property type="entry name" value="Winged helix' DNA-binding domain"/>
    <property type="match status" value="1"/>
</dbReference>
<dbReference type="GO" id="GO:0003700">
    <property type="term" value="F:DNA-binding transcription factor activity"/>
    <property type="evidence" value="ECO:0007669"/>
    <property type="project" value="InterPro"/>
</dbReference>
<dbReference type="SMART" id="SM00347">
    <property type="entry name" value="HTH_MARR"/>
    <property type="match status" value="1"/>
</dbReference>
<keyword evidence="6" id="KW-1185">Reference proteome</keyword>
<dbReference type="InterPro" id="IPR036390">
    <property type="entry name" value="WH_DNA-bd_sf"/>
</dbReference>
<dbReference type="InterPro" id="IPR019885">
    <property type="entry name" value="Tscrpt_reg_HTH_AsnC-type_CS"/>
</dbReference>
<dbReference type="PROSITE" id="PS50995">
    <property type="entry name" value="HTH_MARR_2"/>
    <property type="match status" value="1"/>
</dbReference>
<sequence length="163" mass="18342">MDDDVDRQIGIWERELPWLDPVKEAIFMRLAILARHTQQLRRDSLAADGLPHWQYKILMMLRRLGPPYAASPSQLADTLGLTRGALSARLAPMEEAGLISRAGDDTDRRRVHVRLTEAGSATFEQQAGREDHGEAALLEALTADERRVLADLLRRLVLAAEQR</sequence>